<reference evidence="1 2" key="1">
    <citation type="submission" date="2016-07" db="EMBL/GenBank/DDBJ databases">
        <title>Pervasive Adenine N6-methylation of Active Genes in Fungi.</title>
        <authorList>
            <consortium name="DOE Joint Genome Institute"/>
            <person name="Mondo S.J."/>
            <person name="Dannebaum R.O."/>
            <person name="Kuo R.C."/>
            <person name="Labutti K."/>
            <person name="Haridas S."/>
            <person name="Kuo A."/>
            <person name="Salamov A."/>
            <person name="Ahrendt S.R."/>
            <person name="Lipzen A."/>
            <person name="Sullivan W."/>
            <person name="Andreopoulos W.B."/>
            <person name="Clum A."/>
            <person name="Lindquist E."/>
            <person name="Daum C."/>
            <person name="Ramamoorthy G.K."/>
            <person name="Gryganskyi A."/>
            <person name="Culley D."/>
            <person name="Magnuson J.K."/>
            <person name="James T.Y."/>
            <person name="O'Malley M.A."/>
            <person name="Stajich J.E."/>
            <person name="Spatafora J.W."/>
            <person name="Visel A."/>
            <person name="Grigoriev I.V."/>
        </authorList>
    </citation>
    <scope>NUCLEOTIDE SEQUENCE [LARGE SCALE GENOMIC DNA]</scope>
    <source>
        <strain evidence="1 2">62-1032</strain>
    </source>
</reference>
<proteinExistence type="predicted"/>
<gene>
    <name evidence="1" type="ORF">BCR35DRAFT_298803</name>
</gene>
<protein>
    <submittedName>
        <fullName evidence="1">Uncharacterized protein</fullName>
    </submittedName>
</protein>
<accession>A0A1Y2G2H1</accession>
<sequence length="180" mass="18527">MERKEAPKSRPNNQGSTRSYARLVCTLPTHSISTIPAPSFFAFCSSSTSFFLTTLGLAEMSSRWAIVSPSLGSVPSSACSSSSSSSSELSLSSELLSSLLSTICSTTPSSCSSCPSSCILSASASLAAFICGRKACRRFMRSEGGGGRTNRESGRVGISRVSVGRPVAGGGDDPDEAIAC</sequence>
<evidence type="ECO:0000313" key="1">
    <source>
        <dbReference type="EMBL" id="ORY91579.1"/>
    </source>
</evidence>
<dbReference type="InParanoid" id="A0A1Y2G2H1"/>
<evidence type="ECO:0000313" key="2">
    <source>
        <dbReference type="Proteomes" id="UP000193467"/>
    </source>
</evidence>
<dbReference type="AlphaFoldDB" id="A0A1Y2G2H1"/>
<dbReference type="Proteomes" id="UP000193467">
    <property type="component" value="Unassembled WGS sequence"/>
</dbReference>
<organism evidence="1 2">
    <name type="scientific">Leucosporidium creatinivorum</name>
    <dbReference type="NCBI Taxonomy" id="106004"/>
    <lineage>
        <taxon>Eukaryota</taxon>
        <taxon>Fungi</taxon>
        <taxon>Dikarya</taxon>
        <taxon>Basidiomycota</taxon>
        <taxon>Pucciniomycotina</taxon>
        <taxon>Microbotryomycetes</taxon>
        <taxon>Leucosporidiales</taxon>
        <taxon>Leucosporidium</taxon>
    </lineage>
</organism>
<comment type="caution">
    <text evidence="1">The sequence shown here is derived from an EMBL/GenBank/DDBJ whole genome shotgun (WGS) entry which is preliminary data.</text>
</comment>
<dbReference type="EMBL" id="MCGR01000002">
    <property type="protein sequence ID" value="ORY91579.1"/>
    <property type="molecule type" value="Genomic_DNA"/>
</dbReference>
<keyword evidence="2" id="KW-1185">Reference proteome</keyword>
<name>A0A1Y2G2H1_9BASI</name>